<keyword evidence="17" id="KW-1185">Reference proteome</keyword>
<evidence type="ECO:0000256" key="2">
    <source>
        <dbReference type="ARBA" id="ARBA00006485"/>
    </source>
</evidence>
<dbReference type="GO" id="GO:0005524">
    <property type="term" value="F:ATP binding"/>
    <property type="evidence" value="ECO:0007669"/>
    <property type="project" value="UniProtKB-UniRule"/>
</dbReference>
<dbReference type="PANTHER" id="PTHR24056:SF233">
    <property type="entry name" value="CYCLIN-DEPENDENT KINASE 9"/>
    <property type="match status" value="1"/>
</dbReference>
<dbReference type="InterPro" id="IPR011009">
    <property type="entry name" value="Kinase-like_dom_sf"/>
</dbReference>
<keyword evidence="6 16" id="KW-0418">Kinase</keyword>
<evidence type="ECO:0000256" key="1">
    <source>
        <dbReference type="ARBA" id="ARBA00004123"/>
    </source>
</evidence>
<dbReference type="AlphaFoldDB" id="A0A0L0S1C6"/>
<evidence type="ECO:0000259" key="15">
    <source>
        <dbReference type="PROSITE" id="PS50011"/>
    </source>
</evidence>
<dbReference type="PROSITE" id="PS50011">
    <property type="entry name" value="PROTEIN_KINASE_DOM"/>
    <property type="match status" value="1"/>
</dbReference>
<dbReference type="InterPro" id="IPR008271">
    <property type="entry name" value="Ser/Thr_kinase_AS"/>
</dbReference>
<dbReference type="OrthoDB" id="28397at2759"/>
<evidence type="ECO:0000256" key="12">
    <source>
        <dbReference type="PROSITE-ProRule" id="PRU10141"/>
    </source>
</evidence>
<dbReference type="GO" id="GO:0004693">
    <property type="term" value="F:cyclin-dependent protein serine/threonine kinase activity"/>
    <property type="evidence" value="ECO:0007669"/>
    <property type="project" value="UniProtKB-EC"/>
</dbReference>
<protein>
    <submittedName>
        <fullName evidence="16">CMGC/CDK protein kinase</fullName>
    </submittedName>
</protein>
<organism evidence="16 17">
    <name type="scientific">Allomyces macrogynus (strain ATCC 38327)</name>
    <name type="common">Allomyces javanicus var. macrogynus</name>
    <dbReference type="NCBI Taxonomy" id="578462"/>
    <lineage>
        <taxon>Eukaryota</taxon>
        <taxon>Fungi</taxon>
        <taxon>Fungi incertae sedis</taxon>
        <taxon>Blastocladiomycota</taxon>
        <taxon>Blastocladiomycetes</taxon>
        <taxon>Blastocladiales</taxon>
        <taxon>Blastocladiaceae</taxon>
        <taxon>Allomyces</taxon>
    </lineage>
</organism>
<dbReference type="EMBL" id="GG745330">
    <property type="protein sequence ID" value="KNE56210.1"/>
    <property type="molecule type" value="Genomic_DNA"/>
</dbReference>
<evidence type="ECO:0000256" key="11">
    <source>
        <dbReference type="ARBA" id="ARBA00049280"/>
    </source>
</evidence>
<evidence type="ECO:0000256" key="8">
    <source>
        <dbReference type="ARBA" id="ARBA00023242"/>
    </source>
</evidence>
<dbReference type="SUPFAM" id="SSF56112">
    <property type="entry name" value="Protein kinase-like (PK-like)"/>
    <property type="match status" value="1"/>
</dbReference>
<sequence length="421" mass="47059">MDRIFPGCSNFADYRLINQVGEGTFGEVHKGESKAGEVVALKRLRIEKETEGFPITAIREIKLLKQLQHPNVVSLVDMAVKQHHRAGAAAEVYMVFPYMEHDLSGLIDNPSVHMDMGQIKSYGKQLFMGLEYLHRRHILHRDLKCANLLINNRGVLKIADFGLARPYDPNSNSKMTSLVVTRWYRPPELLLGAFRYDSAIDLWGAGCILGEMIKRKALFQGNSDTEQLTTIFSVCGSPNDVDWPEWRDYMTKPETVREFPQYPRQLKETLRPFAPDDLMLDLINQLLVLRPENRLTAPGALEHPWFIQPPLPTPPEKIAPIQQDCHEYEVRKAKGEAAAAAAAVAAAAAAEPRGRHPHYHPHPQQQPHYHGGAPLPSRAGHGGQPGIPLPTRPANAPIPVSRGFPSASGINRGVARRRARQ</sequence>
<keyword evidence="8" id="KW-0539">Nucleus</keyword>
<dbReference type="OMA" id="HYCHANE"/>
<dbReference type="InterPro" id="IPR000719">
    <property type="entry name" value="Prot_kinase_dom"/>
</dbReference>
<dbReference type="Gene3D" id="1.10.510.10">
    <property type="entry name" value="Transferase(Phosphotransferase) domain 1"/>
    <property type="match status" value="1"/>
</dbReference>
<comment type="catalytic activity">
    <reaction evidence="10">
        <text>L-seryl-[protein] + ATP = O-phospho-L-seryl-[protein] + ADP + H(+)</text>
        <dbReference type="Rhea" id="RHEA:17989"/>
        <dbReference type="Rhea" id="RHEA-COMP:9863"/>
        <dbReference type="Rhea" id="RHEA-COMP:11604"/>
        <dbReference type="ChEBI" id="CHEBI:15378"/>
        <dbReference type="ChEBI" id="CHEBI:29999"/>
        <dbReference type="ChEBI" id="CHEBI:30616"/>
        <dbReference type="ChEBI" id="CHEBI:83421"/>
        <dbReference type="ChEBI" id="CHEBI:456216"/>
        <dbReference type="EC" id="2.7.11.22"/>
    </reaction>
</comment>
<dbReference type="eggNOG" id="KOG0600">
    <property type="taxonomic scope" value="Eukaryota"/>
</dbReference>
<comment type="catalytic activity">
    <reaction evidence="11">
        <text>[DNA-directed RNA polymerase] + ATP = phospho-[DNA-directed RNA polymerase] + ADP + H(+)</text>
        <dbReference type="Rhea" id="RHEA:10216"/>
        <dbReference type="Rhea" id="RHEA-COMP:11321"/>
        <dbReference type="Rhea" id="RHEA-COMP:11322"/>
        <dbReference type="ChEBI" id="CHEBI:15378"/>
        <dbReference type="ChEBI" id="CHEBI:30616"/>
        <dbReference type="ChEBI" id="CHEBI:43176"/>
        <dbReference type="ChEBI" id="CHEBI:68546"/>
        <dbReference type="ChEBI" id="CHEBI:456216"/>
        <dbReference type="EC" id="2.7.11.23"/>
    </reaction>
</comment>
<evidence type="ECO:0000313" key="16">
    <source>
        <dbReference type="EMBL" id="KNE56210.1"/>
    </source>
</evidence>
<evidence type="ECO:0000313" key="17">
    <source>
        <dbReference type="Proteomes" id="UP000054350"/>
    </source>
</evidence>
<dbReference type="PROSITE" id="PS00107">
    <property type="entry name" value="PROTEIN_KINASE_ATP"/>
    <property type="match status" value="1"/>
</dbReference>
<dbReference type="VEuPathDB" id="FungiDB:AMAG_02044"/>
<gene>
    <name evidence="16" type="ORF">AMAG_02044</name>
</gene>
<comment type="catalytic activity">
    <reaction evidence="9">
        <text>L-threonyl-[protein] + ATP = O-phospho-L-threonyl-[protein] + ADP + H(+)</text>
        <dbReference type="Rhea" id="RHEA:46608"/>
        <dbReference type="Rhea" id="RHEA-COMP:11060"/>
        <dbReference type="Rhea" id="RHEA-COMP:11605"/>
        <dbReference type="ChEBI" id="CHEBI:15378"/>
        <dbReference type="ChEBI" id="CHEBI:30013"/>
        <dbReference type="ChEBI" id="CHEBI:30616"/>
        <dbReference type="ChEBI" id="CHEBI:61977"/>
        <dbReference type="ChEBI" id="CHEBI:456216"/>
        <dbReference type="EC" id="2.7.11.22"/>
    </reaction>
</comment>
<keyword evidence="7 12" id="KW-0067">ATP-binding</keyword>
<evidence type="ECO:0000256" key="6">
    <source>
        <dbReference type="ARBA" id="ARBA00022777"/>
    </source>
</evidence>
<feature type="binding site" evidence="12">
    <location>
        <position position="42"/>
    </location>
    <ligand>
        <name>ATP</name>
        <dbReference type="ChEBI" id="CHEBI:30616"/>
    </ligand>
</feature>
<evidence type="ECO:0000256" key="3">
    <source>
        <dbReference type="ARBA" id="ARBA00022527"/>
    </source>
</evidence>
<dbReference type="Proteomes" id="UP000054350">
    <property type="component" value="Unassembled WGS sequence"/>
</dbReference>
<comment type="similarity">
    <text evidence="2">Belongs to the protein kinase superfamily. CMGC Ser/Thr protein kinase family. CDC2/CDKX subfamily.</text>
</comment>
<reference evidence="16 17" key="1">
    <citation type="submission" date="2009-11" db="EMBL/GenBank/DDBJ databases">
        <title>Annotation of Allomyces macrogynus ATCC 38327.</title>
        <authorList>
            <consortium name="The Broad Institute Genome Sequencing Platform"/>
            <person name="Russ C."/>
            <person name="Cuomo C."/>
            <person name="Burger G."/>
            <person name="Gray M.W."/>
            <person name="Holland P.W.H."/>
            <person name="King N."/>
            <person name="Lang F.B.F."/>
            <person name="Roger A.J."/>
            <person name="Ruiz-Trillo I."/>
            <person name="Young S.K."/>
            <person name="Zeng Q."/>
            <person name="Gargeya S."/>
            <person name="Fitzgerald M."/>
            <person name="Haas B."/>
            <person name="Abouelleil A."/>
            <person name="Alvarado L."/>
            <person name="Arachchi H.M."/>
            <person name="Berlin A."/>
            <person name="Chapman S.B."/>
            <person name="Gearin G."/>
            <person name="Goldberg J."/>
            <person name="Griggs A."/>
            <person name="Gujja S."/>
            <person name="Hansen M."/>
            <person name="Heiman D."/>
            <person name="Howarth C."/>
            <person name="Larimer J."/>
            <person name="Lui A."/>
            <person name="MacDonald P.J.P."/>
            <person name="McCowen C."/>
            <person name="Montmayeur A."/>
            <person name="Murphy C."/>
            <person name="Neiman D."/>
            <person name="Pearson M."/>
            <person name="Priest M."/>
            <person name="Roberts A."/>
            <person name="Saif S."/>
            <person name="Shea T."/>
            <person name="Sisk P."/>
            <person name="Stolte C."/>
            <person name="Sykes S."/>
            <person name="Wortman J."/>
            <person name="Nusbaum C."/>
            <person name="Birren B."/>
        </authorList>
    </citation>
    <scope>NUCLEOTIDE SEQUENCE [LARGE SCALE GENOMIC DNA]</scope>
    <source>
        <strain evidence="16 17">ATCC 38327</strain>
    </source>
</reference>
<dbReference type="InterPro" id="IPR050108">
    <property type="entry name" value="CDK"/>
</dbReference>
<feature type="region of interest" description="Disordered" evidence="14">
    <location>
        <begin position="346"/>
        <end position="421"/>
    </location>
</feature>
<keyword evidence="3 13" id="KW-0723">Serine/threonine-protein kinase</keyword>
<dbReference type="FunFam" id="3.30.200.20:FF:000124">
    <property type="entry name" value="Cyclin-dependent kinase 4"/>
    <property type="match status" value="1"/>
</dbReference>
<comment type="subcellular location">
    <subcellularLocation>
        <location evidence="1">Nucleus</location>
    </subcellularLocation>
</comment>
<dbReference type="CDD" id="cd07840">
    <property type="entry name" value="STKc_CDK9_like"/>
    <property type="match status" value="1"/>
</dbReference>
<dbReference type="InterPro" id="IPR017441">
    <property type="entry name" value="Protein_kinase_ATP_BS"/>
</dbReference>
<evidence type="ECO:0000256" key="13">
    <source>
        <dbReference type="RuleBase" id="RU000304"/>
    </source>
</evidence>
<evidence type="ECO:0000256" key="5">
    <source>
        <dbReference type="ARBA" id="ARBA00022741"/>
    </source>
</evidence>
<evidence type="ECO:0000256" key="10">
    <source>
        <dbReference type="ARBA" id="ARBA00048367"/>
    </source>
</evidence>
<evidence type="ECO:0000256" key="9">
    <source>
        <dbReference type="ARBA" id="ARBA00047811"/>
    </source>
</evidence>
<dbReference type="STRING" id="578462.A0A0L0S1C6"/>
<dbReference type="GO" id="GO:0005634">
    <property type="term" value="C:nucleus"/>
    <property type="evidence" value="ECO:0007669"/>
    <property type="project" value="UniProtKB-SubCell"/>
</dbReference>
<evidence type="ECO:0000256" key="7">
    <source>
        <dbReference type="ARBA" id="ARBA00022840"/>
    </source>
</evidence>
<dbReference type="GO" id="GO:0008353">
    <property type="term" value="F:RNA polymerase II CTD heptapeptide repeat kinase activity"/>
    <property type="evidence" value="ECO:0007669"/>
    <property type="project" value="UniProtKB-EC"/>
</dbReference>
<evidence type="ECO:0000256" key="4">
    <source>
        <dbReference type="ARBA" id="ARBA00022679"/>
    </source>
</evidence>
<dbReference type="PANTHER" id="PTHR24056">
    <property type="entry name" value="CELL DIVISION PROTEIN KINASE"/>
    <property type="match status" value="1"/>
</dbReference>
<keyword evidence="4" id="KW-0808">Transferase</keyword>
<keyword evidence="5 12" id="KW-0547">Nucleotide-binding</keyword>
<feature type="domain" description="Protein kinase" evidence="15">
    <location>
        <begin position="14"/>
        <end position="306"/>
    </location>
</feature>
<dbReference type="Pfam" id="PF00069">
    <property type="entry name" value="Pkinase"/>
    <property type="match status" value="1"/>
</dbReference>
<dbReference type="Gene3D" id="3.30.200.20">
    <property type="entry name" value="Phosphorylase Kinase, domain 1"/>
    <property type="match status" value="1"/>
</dbReference>
<proteinExistence type="inferred from homology"/>
<evidence type="ECO:0000256" key="14">
    <source>
        <dbReference type="SAM" id="MobiDB-lite"/>
    </source>
</evidence>
<name>A0A0L0S1C6_ALLM3</name>
<dbReference type="FunFam" id="1.10.510.10:FF:000415">
    <property type="entry name" value="CMGC/CDK/CRK7 protein kinase, variant"/>
    <property type="match status" value="1"/>
</dbReference>
<dbReference type="PROSITE" id="PS00108">
    <property type="entry name" value="PROTEIN_KINASE_ST"/>
    <property type="match status" value="1"/>
</dbReference>
<feature type="compositionally biased region" description="Low complexity" evidence="14">
    <location>
        <begin position="362"/>
        <end position="372"/>
    </location>
</feature>
<dbReference type="SMART" id="SM00220">
    <property type="entry name" value="S_TKc"/>
    <property type="match status" value="1"/>
</dbReference>
<reference evidence="17" key="2">
    <citation type="submission" date="2009-11" db="EMBL/GenBank/DDBJ databases">
        <title>The Genome Sequence of Allomyces macrogynus strain ATCC 38327.</title>
        <authorList>
            <consortium name="The Broad Institute Genome Sequencing Platform"/>
            <person name="Russ C."/>
            <person name="Cuomo C."/>
            <person name="Shea T."/>
            <person name="Young S.K."/>
            <person name="Zeng Q."/>
            <person name="Koehrsen M."/>
            <person name="Haas B."/>
            <person name="Borodovsky M."/>
            <person name="Guigo R."/>
            <person name="Alvarado L."/>
            <person name="Berlin A."/>
            <person name="Borenstein D."/>
            <person name="Chen Z."/>
            <person name="Engels R."/>
            <person name="Freedman E."/>
            <person name="Gellesch M."/>
            <person name="Goldberg J."/>
            <person name="Griggs A."/>
            <person name="Gujja S."/>
            <person name="Heiman D."/>
            <person name="Hepburn T."/>
            <person name="Howarth C."/>
            <person name="Jen D."/>
            <person name="Larson L."/>
            <person name="Lewis B."/>
            <person name="Mehta T."/>
            <person name="Park D."/>
            <person name="Pearson M."/>
            <person name="Roberts A."/>
            <person name="Saif S."/>
            <person name="Shenoy N."/>
            <person name="Sisk P."/>
            <person name="Stolte C."/>
            <person name="Sykes S."/>
            <person name="Walk T."/>
            <person name="White J."/>
            <person name="Yandava C."/>
            <person name="Burger G."/>
            <person name="Gray M.W."/>
            <person name="Holland P.W.H."/>
            <person name="King N."/>
            <person name="Lang F.B.F."/>
            <person name="Roger A.J."/>
            <person name="Ruiz-Trillo I."/>
            <person name="Lander E."/>
            <person name="Nusbaum C."/>
        </authorList>
    </citation>
    <scope>NUCLEOTIDE SEQUENCE [LARGE SCALE GENOMIC DNA]</scope>
    <source>
        <strain evidence="17">ATCC 38327</strain>
    </source>
</reference>
<accession>A0A0L0S1C6</accession>